<dbReference type="Proteomes" id="UP000591948">
    <property type="component" value="Unassembled WGS sequence"/>
</dbReference>
<keyword evidence="3" id="KW-1185">Reference proteome</keyword>
<name>A0A6V8P5R2_9ACTN</name>
<dbReference type="InterPro" id="IPR047951">
    <property type="entry name" value="Transpos_ISL3"/>
</dbReference>
<feature type="domain" description="Transposase IS204/IS1001/IS1096/IS1165 DDE" evidence="1">
    <location>
        <begin position="1"/>
        <end position="119"/>
    </location>
</feature>
<dbReference type="RefSeq" id="WP_176233573.1">
    <property type="nucleotide sequence ID" value="NZ_BLRY01000093.1"/>
</dbReference>
<dbReference type="EMBL" id="BLRY01000093">
    <property type="protein sequence ID" value="GFP27979.1"/>
    <property type="molecule type" value="Genomic_DNA"/>
</dbReference>
<organism evidence="2 3">
    <name type="scientific">Candidatus Hakubella thermalkaliphila</name>
    <dbReference type="NCBI Taxonomy" id="2754717"/>
    <lineage>
        <taxon>Bacteria</taxon>
        <taxon>Bacillati</taxon>
        <taxon>Actinomycetota</taxon>
        <taxon>Actinomycetota incertae sedis</taxon>
        <taxon>Candidatus Hakubellales</taxon>
        <taxon>Candidatus Hakubellaceae</taxon>
        <taxon>Candidatus Hakubella</taxon>
    </lineage>
</organism>
<dbReference type="AlphaFoldDB" id="A0A6V8P5R2"/>
<feature type="non-terminal residue" evidence="2">
    <location>
        <position position="1"/>
    </location>
</feature>
<evidence type="ECO:0000313" key="3">
    <source>
        <dbReference type="Proteomes" id="UP000591948"/>
    </source>
</evidence>
<accession>A0A6V8P5R2</accession>
<reference evidence="2 3" key="1">
    <citation type="journal article" date="2020" name="Front. Microbiol.">
        <title>Single-cell genomics of novel Actinobacteria with the Wood-Ljungdahl pathway discovered in a serpentinizing system.</title>
        <authorList>
            <person name="Merino N."/>
            <person name="Kawai M."/>
            <person name="Boyd E.S."/>
            <person name="Colman D.R."/>
            <person name="McGlynn S.E."/>
            <person name="Nealson K.H."/>
            <person name="Kurokawa K."/>
            <person name="Hongoh Y."/>
        </authorList>
    </citation>
    <scope>NUCLEOTIDE SEQUENCE [LARGE SCALE GENOMIC DNA]</scope>
    <source>
        <strain evidence="2 3">S33</strain>
    </source>
</reference>
<dbReference type="PANTHER" id="PTHR33498">
    <property type="entry name" value="TRANSPOSASE FOR INSERTION SEQUENCE ELEMENT IS1557"/>
    <property type="match status" value="1"/>
</dbReference>
<dbReference type="InterPro" id="IPR002560">
    <property type="entry name" value="Transposase_DDE"/>
</dbReference>
<evidence type="ECO:0000259" key="1">
    <source>
        <dbReference type="Pfam" id="PF01610"/>
    </source>
</evidence>
<dbReference type="PANTHER" id="PTHR33498:SF1">
    <property type="entry name" value="TRANSPOSASE FOR INSERTION SEQUENCE ELEMENT IS1557"/>
    <property type="match status" value="1"/>
</dbReference>
<gene>
    <name evidence="2" type="ORF">HKBW3S33_01396</name>
</gene>
<proteinExistence type="predicted"/>
<dbReference type="Pfam" id="PF01610">
    <property type="entry name" value="DDE_Tnp_ISL3"/>
    <property type="match status" value="1"/>
</dbReference>
<evidence type="ECO:0000313" key="2">
    <source>
        <dbReference type="EMBL" id="GFP27979.1"/>
    </source>
</evidence>
<sequence length="134" mass="16142">KRAEGLKELELAKLNHLFNHYPELQRALLLKEYFREWYRGRDRHKAEEVLSLVENRIINDSLPEFKKLLSIFNNWRKEILNYFIYPLTNGFVEGKHNRIKTIKRMAYGYRNPNNFKLRILATNPGFQVGGFHTY</sequence>
<protein>
    <recommendedName>
        <fullName evidence="1">Transposase IS204/IS1001/IS1096/IS1165 DDE domain-containing protein</fullName>
    </recommendedName>
</protein>
<comment type="caution">
    <text evidence="2">The sequence shown here is derived from an EMBL/GenBank/DDBJ whole genome shotgun (WGS) entry which is preliminary data.</text>
</comment>